<keyword evidence="1" id="KW-0732">Signal</keyword>
<dbReference type="AlphaFoldDB" id="A0A3G9JK78"/>
<organism evidence="2 3">
    <name type="scientific">Intestinibaculum porci</name>
    <dbReference type="NCBI Taxonomy" id="2487118"/>
    <lineage>
        <taxon>Bacteria</taxon>
        <taxon>Bacillati</taxon>
        <taxon>Bacillota</taxon>
        <taxon>Erysipelotrichia</taxon>
        <taxon>Erysipelotrichales</taxon>
        <taxon>Erysipelotrichaceae</taxon>
        <taxon>Intestinibaculum</taxon>
    </lineage>
</organism>
<feature type="signal peptide" evidence="1">
    <location>
        <begin position="1"/>
        <end position="24"/>
    </location>
</feature>
<dbReference type="RefSeq" id="WP_125118354.1">
    <property type="nucleotide sequence ID" value="NZ_AP019309.1"/>
</dbReference>
<evidence type="ECO:0000256" key="1">
    <source>
        <dbReference type="SAM" id="SignalP"/>
    </source>
</evidence>
<dbReference type="InParanoid" id="A0A3G9JK78"/>
<accession>A0A3G9JK78</accession>
<dbReference type="KEGG" id="ebm:SG0102_03370"/>
<feature type="chain" id="PRO_5018241407" evidence="1">
    <location>
        <begin position="25"/>
        <end position="221"/>
    </location>
</feature>
<reference evidence="2 3" key="1">
    <citation type="submission" date="2018-11" db="EMBL/GenBank/DDBJ databases">
        <title>Novel Erysipelotrichaceae bacterium isolated from small intestine of a swine.</title>
        <authorList>
            <person name="Kim J.S."/>
            <person name="Choe H."/>
            <person name="Lee Y.R."/>
            <person name="Kim K.M."/>
            <person name="Park D.S."/>
        </authorList>
    </citation>
    <scope>NUCLEOTIDE SEQUENCE [LARGE SCALE GENOMIC DNA]</scope>
    <source>
        <strain evidence="2 3">SG0102</strain>
    </source>
</reference>
<dbReference type="OrthoDB" id="2838029at2"/>
<sequence>MKHILPAVLSASCLLSMGYVNTYAKATKAFKTAQPIICNKTYKTKVKGESQKYFKFTLTRSAKIAITFNGQVNVELSYLNSKGKAVSTYDHYNHYLKKGTYYFKINNYLGSSYPYSFNIKKTSYPLAKMKVFPKTKISHFQKKGTRITAKINEAKDITDYQVLCSTSKNFTKPMPAYVHFGKIIVDDVPDASSYYLKVRPYRQGITEKYYGHDSNVLTFTS</sequence>
<gene>
    <name evidence="2" type="ORF">SG0102_03370</name>
</gene>
<proteinExistence type="predicted"/>
<evidence type="ECO:0000313" key="2">
    <source>
        <dbReference type="EMBL" id="BBH25403.1"/>
    </source>
</evidence>
<dbReference type="Gene3D" id="2.60.120.380">
    <property type="match status" value="1"/>
</dbReference>
<protein>
    <submittedName>
        <fullName evidence="2">Uncharacterized protein</fullName>
    </submittedName>
</protein>
<keyword evidence="3" id="KW-1185">Reference proteome</keyword>
<evidence type="ECO:0000313" key="3">
    <source>
        <dbReference type="Proteomes" id="UP000268059"/>
    </source>
</evidence>
<name>A0A3G9JK78_9FIRM</name>
<dbReference type="EMBL" id="AP019309">
    <property type="protein sequence ID" value="BBH25403.1"/>
    <property type="molecule type" value="Genomic_DNA"/>
</dbReference>
<dbReference type="Proteomes" id="UP000268059">
    <property type="component" value="Chromosome"/>
</dbReference>